<protein>
    <recommendedName>
        <fullName evidence="3">Reverse transcriptase RNase H-like domain-containing protein</fullName>
    </recommendedName>
</protein>
<reference evidence="1 2" key="1">
    <citation type="journal article" date="2018" name="Sci. Rep.">
        <title>Comparative analysis of the Pocillopora damicornis genome highlights role of immune system in coral evolution.</title>
        <authorList>
            <person name="Cunning R."/>
            <person name="Bay R.A."/>
            <person name="Gillette P."/>
            <person name="Baker A.C."/>
            <person name="Traylor-Knowles N."/>
        </authorList>
    </citation>
    <scope>NUCLEOTIDE SEQUENCE [LARGE SCALE GENOMIC DNA]</scope>
    <source>
        <strain evidence="1">RSMAS</strain>
        <tissue evidence="1">Whole animal</tissue>
    </source>
</reference>
<comment type="caution">
    <text evidence="1">The sequence shown here is derived from an EMBL/GenBank/DDBJ whole genome shotgun (WGS) entry which is preliminary data.</text>
</comment>
<accession>A0A3M6US07</accession>
<dbReference type="AlphaFoldDB" id="A0A3M6US07"/>
<sequence>MHVYSNGNRRPIAYASQTLNEHDKAFSYGIRFVPSKRNAVADALSRLPLPSASNEEDATYRVEERLVHSLPITHKEIRYATQVDPVLSRAVLVKDLREEHAWWPGSIAERSGPKY</sequence>
<organism evidence="1 2">
    <name type="scientific">Pocillopora damicornis</name>
    <name type="common">Cauliflower coral</name>
    <name type="synonym">Millepora damicornis</name>
    <dbReference type="NCBI Taxonomy" id="46731"/>
    <lineage>
        <taxon>Eukaryota</taxon>
        <taxon>Metazoa</taxon>
        <taxon>Cnidaria</taxon>
        <taxon>Anthozoa</taxon>
        <taxon>Hexacorallia</taxon>
        <taxon>Scleractinia</taxon>
        <taxon>Astrocoeniina</taxon>
        <taxon>Pocilloporidae</taxon>
        <taxon>Pocillopora</taxon>
    </lineage>
</organism>
<evidence type="ECO:0000313" key="2">
    <source>
        <dbReference type="Proteomes" id="UP000275408"/>
    </source>
</evidence>
<name>A0A3M6US07_POCDA</name>
<evidence type="ECO:0008006" key="3">
    <source>
        <dbReference type="Google" id="ProtNLM"/>
    </source>
</evidence>
<gene>
    <name evidence="1" type="ORF">pdam_00008842</name>
</gene>
<dbReference type="EMBL" id="RCHS01000841">
    <property type="protein sequence ID" value="RMX56425.1"/>
    <property type="molecule type" value="Genomic_DNA"/>
</dbReference>
<dbReference type="Proteomes" id="UP000275408">
    <property type="component" value="Unassembled WGS sequence"/>
</dbReference>
<evidence type="ECO:0000313" key="1">
    <source>
        <dbReference type="EMBL" id="RMX56425.1"/>
    </source>
</evidence>
<proteinExistence type="predicted"/>
<keyword evidence="2" id="KW-1185">Reference proteome</keyword>